<name>A0A150SNE6_SORCE</name>
<sequence length="296" mass="31931">MDPALLRFLDLVQRELSADDALIELGGRPPADPRAVWCALPNGSRLVARFAEPPGEPARVTRQLEELAASFAGLSSEAADQRPAHGTGSTHRLDDELEGLASRAGALGAIVVDDTSPVIWGTSEPRRDEVDVGYAVLLAQWADDVERVGVNLIDLLELDDAALEQALATTSLGPGEREAIAGHLQKIRERGSRSPTAWRRQVAIARAIDRVRGPAASEAAAHGRFVSQHEQVGVYARAFANIYRLVLAYPGPFSELQAEGAVQHALPQIERLVLALPPIDPRPGAKIVRLPRPRPR</sequence>
<evidence type="ECO:0000313" key="2">
    <source>
        <dbReference type="Proteomes" id="UP000075635"/>
    </source>
</evidence>
<evidence type="ECO:0000313" key="1">
    <source>
        <dbReference type="EMBL" id="KYF93962.1"/>
    </source>
</evidence>
<protein>
    <submittedName>
        <fullName evidence="1">Uncharacterized protein</fullName>
    </submittedName>
</protein>
<organism evidence="1 2">
    <name type="scientific">Sorangium cellulosum</name>
    <name type="common">Polyangium cellulosum</name>
    <dbReference type="NCBI Taxonomy" id="56"/>
    <lineage>
        <taxon>Bacteria</taxon>
        <taxon>Pseudomonadati</taxon>
        <taxon>Myxococcota</taxon>
        <taxon>Polyangia</taxon>
        <taxon>Polyangiales</taxon>
        <taxon>Polyangiaceae</taxon>
        <taxon>Sorangium</taxon>
    </lineage>
</organism>
<proteinExistence type="predicted"/>
<accession>A0A150SNE6</accession>
<comment type="caution">
    <text evidence="1">The sequence shown here is derived from an EMBL/GenBank/DDBJ whole genome shotgun (WGS) entry which is preliminary data.</text>
</comment>
<dbReference type="Proteomes" id="UP000075635">
    <property type="component" value="Unassembled WGS sequence"/>
</dbReference>
<reference evidence="1 2" key="1">
    <citation type="submission" date="2014-02" db="EMBL/GenBank/DDBJ databases">
        <title>The small core and large imbalanced accessory genome model reveals a collaborative survival strategy of Sorangium cellulosum strains in nature.</title>
        <authorList>
            <person name="Han K."/>
            <person name="Peng R."/>
            <person name="Blom J."/>
            <person name="Li Y.-Z."/>
        </authorList>
    </citation>
    <scope>NUCLEOTIDE SEQUENCE [LARGE SCALE GENOMIC DNA]</scope>
    <source>
        <strain evidence="1 2">So0011-07</strain>
    </source>
</reference>
<dbReference type="AlphaFoldDB" id="A0A150SNE6"/>
<gene>
    <name evidence="1" type="ORF">BE17_50025</name>
</gene>
<dbReference type="EMBL" id="JEMB01000772">
    <property type="protein sequence ID" value="KYF93962.1"/>
    <property type="molecule type" value="Genomic_DNA"/>
</dbReference>